<comment type="caution">
    <text evidence="3">The sequence shown here is derived from an EMBL/GenBank/DDBJ whole genome shotgun (WGS) entry which is preliminary data.</text>
</comment>
<reference evidence="3 4" key="1">
    <citation type="submission" date="2022-02" db="EMBL/GenBank/DDBJ databases">
        <title>Study of halophilic communities from a Mexican lake.</title>
        <authorList>
            <person name="Hernandez-Soto L.M."/>
            <person name="Martinez-Abarca F."/>
            <person name="Ramirez-Saad H.C."/>
            <person name="Aguirre-Garrido J.F."/>
        </authorList>
    </citation>
    <scope>NUCLEOTIDE SEQUENCE [LARGE SCALE GENOMIC DNA]</scope>
    <source>
        <strain evidence="3 4">Hjan13</strain>
    </source>
</reference>
<evidence type="ECO:0000313" key="4">
    <source>
        <dbReference type="Proteomes" id="UP001321125"/>
    </source>
</evidence>
<protein>
    <submittedName>
        <fullName evidence="3">PadR family transcriptional regulator</fullName>
    </submittedName>
</protein>
<evidence type="ECO:0000259" key="1">
    <source>
        <dbReference type="Pfam" id="PF03551"/>
    </source>
</evidence>
<keyword evidence="4" id="KW-1185">Reference proteome</keyword>
<accession>A0ABT4IQF1</accession>
<dbReference type="InterPro" id="IPR018309">
    <property type="entry name" value="Tscrpt_reg_PadR_C"/>
</dbReference>
<dbReference type="RefSeq" id="WP_085917827.1">
    <property type="nucleotide sequence ID" value="NZ_JAKNQT010000004.1"/>
</dbReference>
<name>A0ABT4IQF1_9GAMM</name>
<dbReference type="InterPro" id="IPR005149">
    <property type="entry name" value="Tscrpt_reg_PadR_N"/>
</dbReference>
<dbReference type="Pfam" id="PF03551">
    <property type="entry name" value="PadR"/>
    <property type="match status" value="1"/>
</dbReference>
<feature type="domain" description="Transcription regulator PadR N-terminal" evidence="1">
    <location>
        <begin position="7"/>
        <end position="80"/>
    </location>
</feature>
<feature type="domain" description="Transcription regulator PadR C-terminal" evidence="2">
    <location>
        <begin position="92"/>
        <end position="173"/>
    </location>
</feature>
<dbReference type="Gene3D" id="6.10.140.190">
    <property type="match status" value="1"/>
</dbReference>
<dbReference type="Pfam" id="PF10400">
    <property type="entry name" value="Vir_act_alpha_C"/>
    <property type="match status" value="1"/>
</dbReference>
<dbReference type="Gene3D" id="1.10.10.10">
    <property type="entry name" value="Winged helix-like DNA-binding domain superfamily/Winged helix DNA-binding domain"/>
    <property type="match status" value="1"/>
</dbReference>
<dbReference type="SUPFAM" id="SSF46785">
    <property type="entry name" value="Winged helix' DNA-binding domain"/>
    <property type="match status" value="1"/>
</dbReference>
<sequence>MSLRAVLLITLQREPGTGYDVLQRFRTGLAHVWQASHQQIYRELDKMHREQLLSCQTVAQYDKPDRKVYHITSEGIAFLESWLASPLGPQPVRSPLFAKFFVWERWPADARHAELASLRNTLEERMDSYQAIESAWFSSPDSLHPHERAPWHTLRLGKRLTQTWLAWIDEVLEEDREAIS</sequence>
<dbReference type="Proteomes" id="UP001321125">
    <property type="component" value="Unassembled WGS sequence"/>
</dbReference>
<gene>
    <name evidence="3" type="ORF">L0635_02235</name>
</gene>
<organism evidence="3 4">
    <name type="scientific">Vreelandella janggokensis</name>
    <dbReference type="NCBI Taxonomy" id="370767"/>
    <lineage>
        <taxon>Bacteria</taxon>
        <taxon>Pseudomonadati</taxon>
        <taxon>Pseudomonadota</taxon>
        <taxon>Gammaproteobacteria</taxon>
        <taxon>Oceanospirillales</taxon>
        <taxon>Halomonadaceae</taxon>
        <taxon>Vreelandella</taxon>
    </lineage>
</organism>
<dbReference type="EMBL" id="JAKNQU010000001">
    <property type="protein sequence ID" value="MCZ0925896.1"/>
    <property type="molecule type" value="Genomic_DNA"/>
</dbReference>
<evidence type="ECO:0000259" key="2">
    <source>
        <dbReference type="Pfam" id="PF10400"/>
    </source>
</evidence>
<dbReference type="PANTHER" id="PTHR43252:SF4">
    <property type="entry name" value="TRANSCRIPTIONAL REGULATORY PROTEIN"/>
    <property type="match status" value="1"/>
</dbReference>
<dbReference type="InterPro" id="IPR036390">
    <property type="entry name" value="WH_DNA-bd_sf"/>
</dbReference>
<proteinExistence type="predicted"/>
<evidence type="ECO:0000313" key="3">
    <source>
        <dbReference type="EMBL" id="MCZ0925896.1"/>
    </source>
</evidence>
<dbReference type="InterPro" id="IPR036388">
    <property type="entry name" value="WH-like_DNA-bd_sf"/>
</dbReference>
<dbReference type="PANTHER" id="PTHR43252">
    <property type="entry name" value="TRANSCRIPTIONAL REGULATOR YQJI"/>
    <property type="match status" value="1"/>
</dbReference>